<keyword evidence="3" id="KW-1185">Reference proteome</keyword>
<dbReference type="Pfam" id="PF11062">
    <property type="entry name" value="DUF2863"/>
    <property type="match status" value="1"/>
</dbReference>
<organism evidence="2 3">
    <name type="scientific">Massilia forsythiae</name>
    <dbReference type="NCBI Taxonomy" id="2728020"/>
    <lineage>
        <taxon>Bacteria</taxon>
        <taxon>Pseudomonadati</taxon>
        <taxon>Pseudomonadota</taxon>
        <taxon>Betaproteobacteria</taxon>
        <taxon>Burkholderiales</taxon>
        <taxon>Oxalobacteraceae</taxon>
        <taxon>Telluria group</taxon>
        <taxon>Massilia</taxon>
    </lineage>
</organism>
<evidence type="ECO:0000313" key="2">
    <source>
        <dbReference type="EMBL" id="QJE01212.1"/>
    </source>
</evidence>
<evidence type="ECO:0000313" key="3">
    <source>
        <dbReference type="Proteomes" id="UP000502415"/>
    </source>
</evidence>
<feature type="region of interest" description="Disordered" evidence="1">
    <location>
        <begin position="175"/>
        <end position="195"/>
    </location>
</feature>
<evidence type="ECO:0000256" key="1">
    <source>
        <dbReference type="SAM" id="MobiDB-lite"/>
    </source>
</evidence>
<dbReference type="RefSeq" id="WP_170203240.1">
    <property type="nucleotide sequence ID" value="NZ_CP051685.1"/>
</dbReference>
<protein>
    <submittedName>
        <fullName evidence="2">DUF2863 family protein</fullName>
    </submittedName>
</protein>
<dbReference type="KEGG" id="mfy:HH212_15195"/>
<sequence>MRRSSKDSTKLSADSQRLVSISQAIVQAASRVEERTWERNLDQQLQKLLKTNHQDSIDAALNVLFKGELAVYDVLMDGVEAVSESSTMLEQGADGEVCWQALLVAAPVLAWTRFAIASGTIPNDVLATLGAHFSAHLLAEGAQAAVAPTLYSIDQLPRTHAETYALTHKLAQAAHKNNGGNGNKNGSGVKPAAPGPDTSQFLADTRYLLIAVVARKDAPLFRWQEAQHHLNFEAVREAALEQWRAQAGPNVTRLLPGCGVELLLPEAYYMACREADRQVRPVSIRAAVHYLTHTLNVEPSDLRAVVAGFGDEPGDSQVDEYRVGFTLRQSTDVVYGIVWPLYGQEDEDGAPAEGAPAGAGPLPPVEEIVGHLHEVGVSHVKRIGERYVAEYCDDCGAPLFADPSGELVHAEMPEDAPAGNEHFH</sequence>
<dbReference type="InterPro" id="IPR021292">
    <property type="entry name" value="DUF2863"/>
</dbReference>
<dbReference type="EMBL" id="CP051685">
    <property type="protein sequence ID" value="QJE01212.1"/>
    <property type="molecule type" value="Genomic_DNA"/>
</dbReference>
<dbReference type="AlphaFoldDB" id="A0A7Z2ZUM2"/>
<dbReference type="Proteomes" id="UP000502415">
    <property type="component" value="Chromosome"/>
</dbReference>
<gene>
    <name evidence="2" type="ORF">HH212_15195</name>
</gene>
<name>A0A7Z2ZUM2_9BURK</name>
<reference evidence="2 3" key="1">
    <citation type="submission" date="2020-04" db="EMBL/GenBank/DDBJ databases">
        <title>Genome sequencing of novel species.</title>
        <authorList>
            <person name="Heo J."/>
            <person name="Kim S.-J."/>
            <person name="Kim J.-S."/>
            <person name="Hong S.-B."/>
            <person name="Kwon S.-W."/>
        </authorList>
    </citation>
    <scope>NUCLEOTIDE SEQUENCE [LARGE SCALE GENOMIC DNA]</scope>
    <source>
        <strain evidence="2 3">GN2-R2</strain>
    </source>
</reference>
<accession>A0A7Z2ZUM2</accession>
<proteinExistence type="predicted"/>